<evidence type="ECO:0000313" key="7">
    <source>
        <dbReference type="EMBL" id="SHN28372.1"/>
    </source>
</evidence>
<evidence type="ECO:0000256" key="1">
    <source>
        <dbReference type="ARBA" id="ARBA00004141"/>
    </source>
</evidence>
<dbReference type="PANTHER" id="PTHR43461">
    <property type="entry name" value="TRANSMEMBRANE PROTEIN 256"/>
    <property type="match status" value="1"/>
</dbReference>
<dbReference type="GO" id="GO:0005886">
    <property type="term" value="C:plasma membrane"/>
    <property type="evidence" value="ECO:0007669"/>
    <property type="project" value="TreeGrafter"/>
</dbReference>
<feature type="transmembrane region" description="Helical" evidence="6">
    <location>
        <begin position="72"/>
        <end position="92"/>
    </location>
</feature>
<dbReference type="Pfam" id="PF04241">
    <property type="entry name" value="DUF423"/>
    <property type="match status" value="1"/>
</dbReference>
<feature type="transmembrane region" description="Helical" evidence="6">
    <location>
        <begin position="98"/>
        <end position="122"/>
    </location>
</feature>
<proteinExistence type="inferred from homology"/>
<dbReference type="InterPro" id="IPR006696">
    <property type="entry name" value="DUF423"/>
</dbReference>
<evidence type="ECO:0000256" key="6">
    <source>
        <dbReference type="SAM" id="Phobius"/>
    </source>
</evidence>
<keyword evidence="8" id="KW-1185">Reference proteome</keyword>
<comment type="subcellular location">
    <subcellularLocation>
        <location evidence="1">Membrane</location>
        <topology evidence="1">Multi-pass membrane protein</topology>
    </subcellularLocation>
</comment>
<dbReference type="OrthoDB" id="9802121at2"/>
<comment type="similarity">
    <text evidence="2">Belongs to the UPF0382 family.</text>
</comment>
<dbReference type="Proteomes" id="UP000184513">
    <property type="component" value="Unassembled WGS sequence"/>
</dbReference>
<sequence length="128" mass="14020">MKTELIIRIAALFGVLAVIFGAFGAHALENMLVETGRLDTYETAVSYHFYHTLALLAVALLGRLYPENSRLFTSAWFFIAGILIFSGSLYTLCLSDVSWLGAITPIGGLAFILGWMILLVSFGKRNPS</sequence>
<name>A0A1M7QCN9_9BACT</name>
<gene>
    <name evidence="7" type="ORF">SAMN04488057_11653</name>
</gene>
<dbReference type="EMBL" id="FRCY01000016">
    <property type="protein sequence ID" value="SHN28372.1"/>
    <property type="molecule type" value="Genomic_DNA"/>
</dbReference>
<evidence type="ECO:0000256" key="4">
    <source>
        <dbReference type="ARBA" id="ARBA00022989"/>
    </source>
</evidence>
<dbReference type="PANTHER" id="PTHR43461:SF1">
    <property type="entry name" value="TRANSMEMBRANE PROTEIN 256"/>
    <property type="match status" value="1"/>
</dbReference>
<accession>A0A1M7QCN9</accession>
<dbReference type="STRING" id="388280.SAMN04488057_11653"/>
<evidence type="ECO:0000313" key="8">
    <source>
        <dbReference type="Proteomes" id="UP000184513"/>
    </source>
</evidence>
<keyword evidence="5 6" id="KW-0472">Membrane</keyword>
<protein>
    <submittedName>
        <fullName evidence="7">Uncharacterized membrane protein YgdD, TMEM256/DUF423 family</fullName>
    </submittedName>
</protein>
<feature type="transmembrane region" description="Helical" evidence="6">
    <location>
        <begin position="48"/>
        <end position="65"/>
    </location>
</feature>
<keyword evidence="4 6" id="KW-1133">Transmembrane helix</keyword>
<evidence type="ECO:0000256" key="5">
    <source>
        <dbReference type="ARBA" id="ARBA00023136"/>
    </source>
</evidence>
<dbReference type="AlphaFoldDB" id="A0A1M7QCN9"/>
<organism evidence="7 8">
    <name type="scientific">Cyclobacterium lianum</name>
    <dbReference type="NCBI Taxonomy" id="388280"/>
    <lineage>
        <taxon>Bacteria</taxon>
        <taxon>Pseudomonadati</taxon>
        <taxon>Bacteroidota</taxon>
        <taxon>Cytophagia</taxon>
        <taxon>Cytophagales</taxon>
        <taxon>Cyclobacteriaceae</taxon>
        <taxon>Cyclobacterium</taxon>
    </lineage>
</organism>
<evidence type="ECO:0000256" key="3">
    <source>
        <dbReference type="ARBA" id="ARBA00022692"/>
    </source>
</evidence>
<evidence type="ECO:0000256" key="2">
    <source>
        <dbReference type="ARBA" id="ARBA00009694"/>
    </source>
</evidence>
<reference evidence="7 8" key="1">
    <citation type="submission" date="2016-11" db="EMBL/GenBank/DDBJ databases">
        <authorList>
            <person name="Jaros S."/>
            <person name="Januszkiewicz K."/>
            <person name="Wedrychowicz H."/>
        </authorList>
    </citation>
    <scope>NUCLEOTIDE SEQUENCE [LARGE SCALE GENOMIC DNA]</scope>
    <source>
        <strain evidence="7 8">CGMCC 1.6102</strain>
    </source>
</reference>
<keyword evidence="3 6" id="KW-0812">Transmembrane</keyword>